<keyword evidence="1" id="KW-0812">Transmembrane</keyword>
<dbReference type="Proteomes" id="UP001330749">
    <property type="component" value="Unassembled WGS sequence"/>
</dbReference>
<dbReference type="EMBL" id="JARMQG010000021">
    <property type="protein sequence ID" value="MED3561386.1"/>
    <property type="molecule type" value="Genomic_DNA"/>
</dbReference>
<organism evidence="2 3">
    <name type="scientific">Bacillus xiapuensis</name>
    <dbReference type="NCBI Taxonomy" id="2014075"/>
    <lineage>
        <taxon>Bacteria</taxon>
        <taxon>Bacillati</taxon>
        <taxon>Bacillota</taxon>
        <taxon>Bacilli</taxon>
        <taxon>Bacillales</taxon>
        <taxon>Bacillaceae</taxon>
        <taxon>Bacillus</taxon>
    </lineage>
</organism>
<evidence type="ECO:0000313" key="2">
    <source>
        <dbReference type="EMBL" id="MED3561386.1"/>
    </source>
</evidence>
<protein>
    <submittedName>
        <fullName evidence="2">YdiK family protein</fullName>
    </submittedName>
</protein>
<name>A0ABU6N7G6_9BACI</name>
<keyword evidence="1" id="KW-0472">Membrane</keyword>
<dbReference type="Pfam" id="PF14146">
    <property type="entry name" value="DUF4305"/>
    <property type="match status" value="1"/>
</dbReference>
<accession>A0ABU6N7G6</accession>
<proteinExistence type="predicted"/>
<reference evidence="2 3" key="1">
    <citation type="submission" date="2023-03" db="EMBL/GenBank/DDBJ databases">
        <title>Bacillus Genome Sequencing.</title>
        <authorList>
            <person name="Dunlap C."/>
        </authorList>
    </citation>
    <scope>NUCLEOTIDE SEQUENCE [LARGE SCALE GENOMIC DNA]</scope>
    <source>
        <strain evidence="2 3">B-14544</strain>
    </source>
</reference>
<dbReference type="InterPro" id="IPR025426">
    <property type="entry name" value="DUF4305"/>
</dbReference>
<feature type="transmembrane region" description="Helical" evidence="1">
    <location>
        <begin position="7"/>
        <end position="24"/>
    </location>
</feature>
<dbReference type="PROSITE" id="PS51257">
    <property type="entry name" value="PROKAR_LIPOPROTEIN"/>
    <property type="match status" value="1"/>
</dbReference>
<evidence type="ECO:0000256" key="1">
    <source>
        <dbReference type="SAM" id="Phobius"/>
    </source>
</evidence>
<evidence type="ECO:0000313" key="3">
    <source>
        <dbReference type="Proteomes" id="UP001330749"/>
    </source>
</evidence>
<keyword evidence="1" id="KW-1133">Transmembrane helix</keyword>
<feature type="transmembrane region" description="Helical" evidence="1">
    <location>
        <begin position="36"/>
        <end position="57"/>
    </location>
</feature>
<keyword evidence="3" id="KW-1185">Reference proteome</keyword>
<comment type="caution">
    <text evidence="2">The sequence shown here is derived from an EMBL/GenBank/DDBJ whole genome shotgun (WGS) entry which is preliminary data.</text>
</comment>
<sequence length="66" mass="7903">MRRSPLFSSFIYFLLGCLFTYFAIHDVNQNGWGFFSYLLVLLATFDFGSGLKLFFFYMKYKDQLKK</sequence>
<dbReference type="RefSeq" id="WP_327966243.1">
    <property type="nucleotide sequence ID" value="NZ_JARMQG010000021.1"/>
</dbReference>
<gene>
    <name evidence="2" type="ORF">P4447_02330</name>
</gene>